<keyword evidence="11 13" id="KW-0472">Membrane</keyword>
<gene>
    <name evidence="15" type="ORF">ACFPFW_02465</name>
</gene>
<feature type="transmembrane region" description="Helical" evidence="13">
    <location>
        <begin position="141"/>
        <end position="164"/>
    </location>
</feature>
<sequence length="189" mass="20622">MSNHGQFPVFSRVLHWLMALMILAMLFIGVAMVASVGDYHRLVSIHRVLGVAILALVIVRIVNRRLNPPPALPPTLSRLQHVAAQASHILLYGLMVALPLVGWGMLSAANYPVAMFGPFVLPPILPHDPMLYAALRSIHTVLAYLLFATVLAHLGAALLHGLILRDGVFGSMMPWRAKPVRVADELPEA</sequence>
<keyword evidence="4" id="KW-1003">Cell membrane</keyword>
<comment type="cofactor">
    <cofactor evidence="1">
        <name>heme b</name>
        <dbReference type="ChEBI" id="CHEBI:60344"/>
    </cofactor>
</comment>
<keyword evidence="8" id="KW-0249">Electron transport</keyword>
<keyword evidence="5" id="KW-0349">Heme</keyword>
<evidence type="ECO:0000256" key="4">
    <source>
        <dbReference type="ARBA" id="ARBA00022475"/>
    </source>
</evidence>
<evidence type="ECO:0000256" key="6">
    <source>
        <dbReference type="ARBA" id="ARBA00022692"/>
    </source>
</evidence>
<feature type="transmembrane region" description="Helical" evidence="13">
    <location>
        <begin position="45"/>
        <end position="62"/>
    </location>
</feature>
<evidence type="ECO:0000259" key="14">
    <source>
        <dbReference type="Pfam" id="PF01292"/>
    </source>
</evidence>
<evidence type="ECO:0000313" key="16">
    <source>
        <dbReference type="Proteomes" id="UP001595796"/>
    </source>
</evidence>
<feature type="domain" description="Cytochrome b561 bacterial/Ni-hydrogenase" evidence="14">
    <location>
        <begin position="7"/>
        <end position="174"/>
    </location>
</feature>
<keyword evidence="6 13" id="KW-0812">Transmembrane</keyword>
<protein>
    <submittedName>
        <fullName evidence="15">Cytochrome b</fullName>
    </submittedName>
</protein>
<keyword evidence="9 13" id="KW-1133">Transmembrane helix</keyword>
<comment type="caution">
    <text evidence="15">The sequence shown here is derived from an EMBL/GenBank/DDBJ whole genome shotgun (WGS) entry which is preliminary data.</text>
</comment>
<evidence type="ECO:0000256" key="7">
    <source>
        <dbReference type="ARBA" id="ARBA00022723"/>
    </source>
</evidence>
<name>A0ABV9YZI3_9HYPH</name>
<dbReference type="Gene3D" id="1.20.950.20">
    <property type="entry name" value="Transmembrane di-heme cytochromes, Chain C"/>
    <property type="match status" value="1"/>
</dbReference>
<evidence type="ECO:0000256" key="11">
    <source>
        <dbReference type="ARBA" id="ARBA00023136"/>
    </source>
</evidence>
<evidence type="ECO:0000256" key="2">
    <source>
        <dbReference type="ARBA" id="ARBA00004651"/>
    </source>
</evidence>
<dbReference type="Pfam" id="PF01292">
    <property type="entry name" value="Ni_hydr_CYTB"/>
    <property type="match status" value="1"/>
</dbReference>
<dbReference type="PANTHER" id="PTHR30529:SF6">
    <property type="entry name" value="BLL0291 PROTEIN"/>
    <property type="match status" value="1"/>
</dbReference>
<evidence type="ECO:0000256" key="3">
    <source>
        <dbReference type="ARBA" id="ARBA00022448"/>
    </source>
</evidence>
<proteinExistence type="inferred from homology"/>
<dbReference type="SUPFAM" id="SSF81342">
    <property type="entry name" value="Transmembrane di-heme cytochromes"/>
    <property type="match status" value="1"/>
</dbReference>
<feature type="transmembrane region" description="Helical" evidence="13">
    <location>
        <begin position="13"/>
        <end position="33"/>
    </location>
</feature>
<dbReference type="RefSeq" id="WP_114957297.1">
    <property type="nucleotide sequence ID" value="NZ_JBHSJF010000002.1"/>
</dbReference>
<evidence type="ECO:0000256" key="12">
    <source>
        <dbReference type="ARBA" id="ARBA00037975"/>
    </source>
</evidence>
<evidence type="ECO:0000256" key="8">
    <source>
        <dbReference type="ARBA" id="ARBA00022982"/>
    </source>
</evidence>
<evidence type="ECO:0000256" key="5">
    <source>
        <dbReference type="ARBA" id="ARBA00022617"/>
    </source>
</evidence>
<keyword evidence="10" id="KW-0408">Iron</keyword>
<comment type="subcellular location">
    <subcellularLocation>
        <location evidence="2">Cell membrane</location>
        <topology evidence="2">Multi-pass membrane protein</topology>
    </subcellularLocation>
</comment>
<dbReference type="EMBL" id="JBHSJF010000002">
    <property type="protein sequence ID" value="MFC5066873.1"/>
    <property type="molecule type" value="Genomic_DNA"/>
</dbReference>
<comment type="similarity">
    <text evidence="12">Belongs to the cytochrome b561 family.</text>
</comment>
<feature type="transmembrane region" description="Helical" evidence="13">
    <location>
        <begin position="82"/>
        <end position="101"/>
    </location>
</feature>
<reference evidence="16" key="1">
    <citation type="journal article" date="2019" name="Int. J. Syst. Evol. Microbiol.">
        <title>The Global Catalogue of Microorganisms (GCM) 10K type strain sequencing project: providing services to taxonomists for standard genome sequencing and annotation.</title>
        <authorList>
            <consortium name="The Broad Institute Genomics Platform"/>
            <consortium name="The Broad Institute Genome Sequencing Center for Infectious Disease"/>
            <person name="Wu L."/>
            <person name="Ma J."/>
        </authorList>
    </citation>
    <scope>NUCLEOTIDE SEQUENCE [LARGE SCALE GENOMIC DNA]</scope>
    <source>
        <strain evidence="16">CGMCC 1.16444</strain>
    </source>
</reference>
<evidence type="ECO:0000256" key="1">
    <source>
        <dbReference type="ARBA" id="ARBA00001970"/>
    </source>
</evidence>
<accession>A0ABV9YZI3</accession>
<evidence type="ECO:0000256" key="13">
    <source>
        <dbReference type="SAM" id="Phobius"/>
    </source>
</evidence>
<keyword evidence="3" id="KW-0813">Transport</keyword>
<organism evidence="15 16">
    <name type="scientific">Flaviflagellibacter deserti</name>
    <dbReference type="NCBI Taxonomy" id="2267266"/>
    <lineage>
        <taxon>Bacteria</taxon>
        <taxon>Pseudomonadati</taxon>
        <taxon>Pseudomonadota</taxon>
        <taxon>Alphaproteobacteria</taxon>
        <taxon>Hyphomicrobiales</taxon>
        <taxon>Flaviflagellibacter</taxon>
    </lineage>
</organism>
<evidence type="ECO:0000256" key="10">
    <source>
        <dbReference type="ARBA" id="ARBA00023004"/>
    </source>
</evidence>
<dbReference type="Proteomes" id="UP001595796">
    <property type="component" value="Unassembled WGS sequence"/>
</dbReference>
<keyword evidence="16" id="KW-1185">Reference proteome</keyword>
<dbReference type="InterPro" id="IPR011577">
    <property type="entry name" value="Cyt_b561_bac/Ni-Hgenase"/>
</dbReference>
<evidence type="ECO:0000256" key="9">
    <source>
        <dbReference type="ARBA" id="ARBA00022989"/>
    </source>
</evidence>
<keyword evidence="7" id="KW-0479">Metal-binding</keyword>
<dbReference type="InterPro" id="IPR016174">
    <property type="entry name" value="Di-haem_cyt_TM"/>
</dbReference>
<evidence type="ECO:0000313" key="15">
    <source>
        <dbReference type="EMBL" id="MFC5066873.1"/>
    </source>
</evidence>
<dbReference type="InterPro" id="IPR052168">
    <property type="entry name" value="Cytochrome_b561_oxidase"/>
</dbReference>
<dbReference type="PANTHER" id="PTHR30529">
    <property type="entry name" value="CYTOCHROME B561"/>
    <property type="match status" value="1"/>
</dbReference>